<dbReference type="Pfam" id="PF17373">
    <property type="entry name" value="DUF5395"/>
    <property type="match status" value="1"/>
</dbReference>
<evidence type="ECO:0000313" key="2">
    <source>
        <dbReference type="Proteomes" id="UP000013307"/>
    </source>
</evidence>
<dbReference type="GeneID" id="15392669"/>
<dbReference type="eggNOG" id="arCOG10395">
    <property type="taxonomic scope" value="Archaea"/>
</dbReference>
<dbReference type="AlphaFoldDB" id="N0BFK7"/>
<dbReference type="OrthoDB" id="379705at2157"/>
<sequence length="78" mass="9282">MEKIVLSLLHDGKQWIAKNGEIVAKGETLDELDKEIESVVRKKYPGKKVKVSMEFDYSSIPFWIIQYHPYYLYRVIYI</sequence>
<proteinExistence type="predicted"/>
<accession>N0BFK7</accession>
<keyword evidence="2" id="KW-1185">Reference proteome</keyword>
<dbReference type="KEGG" id="ast:Asulf_01028"/>
<dbReference type="HOGENOM" id="CLU_192947_0_0_2"/>
<dbReference type="RefSeq" id="WP_015590630.1">
    <property type="nucleotide sequence ID" value="NC_021169.1"/>
</dbReference>
<evidence type="ECO:0000313" key="1">
    <source>
        <dbReference type="EMBL" id="AGK61032.1"/>
    </source>
</evidence>
<protein>
    <recommendedName>
        <fullName evidence="3">DUF5678 domain-containing protein</fullName>
    </recommendedName>
</protein>
<dbReference type="STRING" id="387631.Asulf_01028"/>
<evidence type="ECO:0008006" key="3">
    <source>
        <dbReference type="Google" id="ProtNLM"/>
    </source>
</evidence>
<dbReference type="InterPro" id="IPR035157">
    <property type="entry name" value="DUF5395"/>
</dbReference>
<dbReference type="Proteomes" id="UP000013307">
    <property type="component" value="Chromosome"/>
</dbReference>
<reference evidence="1 2" key="1">
    <citation type="journal article" date="2013" name="Genome Announc.">
        <title>Complete Genome Sequence of the Thermophilic and Facultatively Chemolithoautotrophic Sulfate Reducer Archaeoglobus sulfaticallidus Strain PM70-1T.</title>
        <authorList>
            <person name="Stokke R."/>
            <person name="Hocking W.P."/>
            <person name="Steinsbu B.O."/>
            <person name="Steen I.H."/>
        </authorList>
    </citation>
    <scope>NUCLEOTIDE SEQUENCE [LARGE SCALE GENOMIC DNA]</scope>
    <source>
        <strain evidence="1">PM70-1</strain>
    </source>
</reference>
<gene>
    <name evidence="1" type="ORF">Asulf_01028</name>
</gene>
<name>N0BFK7_9EURY</name>
<organism evidence="1 2">
    <name type="scientific">Archaeoglobus sulfaticallidus PM70-1</name>
    <dbReference type="NCBI Taxonomy" id="387631"/>
    <lineage>
        <taxon>Archaea</taxon>
        <taxon>Methanobacteriati</taxon>
        <taxon>Methanobacteriota</taxon>
        <taxon>Archaeoglobi</taxon>
        <taxon>Archaeoglobales</taxon>
        <taxon>Archaeoglobaceae</taxon>
        <taxon>Archaeoglobus</taxon>
    </lineage>
</organism>
<dbReference type="EMBL" id="CP005290">
    <property type="protein sequence ID" value="AGK61032.1"/>
    <property type="molecule type" value="Genomic_DNA"/>
</dbReference>